<dbReference type="InterPro" id="IPR041134">
    <property type="entry name" value="Vault_2"/>
</dbReference>
<keyword evidence="6" id="KW-0539">Nucleus</keyword>
<evidence type="ECO:0000256" key="2">
    <source>
        <dbReference type="ARBA" id="ARBA00004496"/>
    </source>
</evidence>
<reference evidence="17 18" key="1">
    <citation type="journal article" date="2018" name="Microb. Genom.">
        <title>Expanding an expanded genome: long-read sequencing of Trypanosoma cruzi.</title>
        <authorList>
            <person name="Berna L."/>
            <person name="Rodriguez M."/>
            <person name="Chiribao M.L."/>
            <person name="Parodi-Talice A."/>
            <person name="Pita S."/>
            <person name="Rijo G."/>
            <person name="Alvarez-Valin F."/>
            <person name="Robello C."/>
        </authorList>
    </citation>
    <scope>NUCLEOTIDE SEQUENCE [LARGE SCALE GENOMIC DNA]</scope>
    <source>
        <strain evidence="17 18">TCC</strain>
    </source>
</reference>
<evidence type="ECO:0000259" key="15">
    <source>
        <dbReference type="Pfam" id="PF17795"/>
    </source>
</evidence>
<dbReference type="Pfam" id="PF01505">
    <property type="entry name" value="Vault"/>
    <property type="match status" value="2"/>
</dbReference>
<dbReference type="CDD" id="cd08825">
    <property type="entry name" value="MVP_shoulder"/>
    <property type="match status" value="1"/>
</dbReference>
<evidence type="ECO:0000256" key="8">
    <source>
        <dbReference type="ARBA" id="ARBA00024814"/>
    </source>
</evidence>
<dbReference type="VEuPathDB" id="TriTrypDB:Tc_MARK_5620"/>
<dbReference type="VEuPathDB" id="TriTrypDB:TcCLB.510121.70"/>
<dbReference type="Gene3D" id="6.20.380.10">
    <property type="match status" value="1"/>
</dbReference>
<dbReference type="InterPro" id="IPR041139">
    <property type="entry name" value="MVP_rep_dom"/>
</dbReference>
<dbReference type="VEuPathDB" id="TriTrypDB:TCDM_04639"/>
<feature type="domain" description="Major vault protein repeat" evidence="15">
    <location>
        <begin position="475"/>
        <end position="536"/>
    </location>
</feature>
<dbReference type="VEuPathDB" id="TriTrypDB:C4B63_58g64"/>
<evidence type="ECO:0000256" key="4">
    <source>
        <dbReference type="ARBA" id="ARBA00022553"/>
    </source>
</evidence>
<accession>A0A2V2W843</accession>
<dbReference type="PROSITE" id="PS51224">
    <property type="entry name" value="MVP"/>
    <property type="match status" value="6"/>
</dbReference>
<dbReference type="PANTHER" id="PTHR14165:SF13">
    <property type="entry name" value="VAULT PROTEIN, PUTATIVE-RELATED"/>
    <property type="match status" value="1"/>
</dbReference>
<keyword evidence="5" id="KW-0677">Repeat</keyword>
<name>A0A2V2W843_TRYCR</name>
<dbReference type="Gene3D" id="6.10.250.720">
    <property type="match status" value="1"/>
</dbReference>
<feature type="repeat" description="MVP" evidence="10">
    <location>
        <begin position="303"/>
        <end position="351"/>
    </location>
</feature>
<feature type="compositionally biased region" description="Basic and acidic residues" evidence="11">
    <location>
        <begin position="1"/>
        <end position="13"/>
    </location>
</feature>
<dbReference type="GO" id="GO:0005737">
    <property type="term" value="C:cytoplasm"/>
    <property type="evidence" value="ECO:0007669"/>
    <property type="project" value="UniProtKB-SubCell"/>
</dbReference>
<dbReference type="VEuPathDB" id="TriTrypDB:TcG_02603"/>
<dbReference type="VEuPathDB" id="TriTrypDB:TcYC6_0015680"/>
<comment type="caution">
    <text evidence="17">The sequence shown here is derived from an EMBL/GenBank/DDBJ whole genome shotgun (WGS) entry which is preliminary data.</text>
</comment>
<evidence type="ECO:0000256" key="11">
    <source>
        <dbReference type="SAM" id="MobiDB-lite"/>
    </source>
</evidence>
<dbReference type="OrthoDB" id="6125719at2759"/>
<keyword evidence="3 10" id="KW-0963">Cytoplasm</keyword>
<evidence type="ECO:0000259" key="16">
    <source>
        <dbReference type="Pfam" id="PF17796"/>
    </source>
</evidence>
<evidence type="ECO:0000259" key="13">
    <source>
        <dbReference type="Pfam" id="PF11978"/>
    </source>
</evidence>
<feature type="region of interest" description="Disordered" evidence="11">
    <location>
        <begin position="1"/>
        <end position="23"/>
    </location>
</feature>
<dbReference type="Gene3D" id="3.30.479.30">
    <property type="entry name" value="Band 7 domain"/>
    <property type="match status" value="1"/>
</dbReference>
<dbReference type="InterPro" id="IPR039059">
    <property type="entry name" value="MVP"/>
</dbReference>
<protein>
    <recommendedName>
        <fullName evidence="19">Major vault protein</fullName>
    </recommendedName>
</protein>
<feature type="domain" description="Major vault protein repeat" evidence="12">
    <location>
        <begin position="132"/>
        <end position="177"/>
    </location>
</feature>
<gene>
    <name evidence="17" type="ORF">C3747_144g115</name>
</gene>
<dbReference type="VEuPathDB" id="TriTrypDB:C4B63_58g63"/>
<dbReference type="InterPro" id="IPR002499">
    <property type="entry name" value="Vault_N"/>
</dbReference>
<feature type="domain" description="Major vault protein repeat" evidence="14">
    <location>
        <begin position="77"/>
        <end position="123"/>
    </location>
</feature>
<evidence type="ECO:0000256" key="7">
    <source>
        <dbReference type="ARBA" id="ARBA00023274"/>
    </source>
</evidence>
<feature type="repeat" description="MVP" evidence="10">
    <location>
        <begin position="135"/>
        <end position="192"/>
    </location>
</feature>
<feature type="domain" description="Major vault protein repeat" evidence="16">
    <location>
        <begin position="406"/>
        <end position="448"/>
    </location>
</feature>
<dbReference type="FunFam" id="3.30.479.30:FF:000010">
    <property type="entry name" value="major vault protein-like"/>
    <property type="match status" value="1"/>
</dbReference>
<dbReference type="InterPro" id="IPR021870">
    <property type="entry name" value="MVP_shoulder"/>
</dbReference>
<evidence type="ECO:0000313" key="18">
    <source>
        <dbReference type="Proteomes" id="UP000246078"/>
    </source>
</evidence>
<feature type="repeat" description="MVP" evidence="10">
    <location>
        <begin position="82"/>
        <end position="134"/>
    </location>
</feature>
<dbReference type="AlphaFoldDB" id="A0A2V2W843"/>
<evidence type="ECO:0000259" key="14">
    <source>
        <dbReference type="Pfam" id="PF17794"/>
    </source>
</evidence>
<comment type="subcellular location">
    <subcellularLocation>
        <location evidence="2 10">Cytoplasm</location>
    </subcellularLocation>
    <subcellularLocation>
        <location evidence="1">Nucleus</location>
    </subcellularLocation>
</comment>
<dbReference type="FunFam" id="2.30.30.550:FF:000001">
    <property type="entry name" value="major vault protein-like"/>
    <property type="match status" value="1"/>
</dbReference>
<dbReference type="Gene3D" id="2.30.30.550">
    <property type="entry name" value="Major Vault Protein repeat"/>
    <property type="match status" value="4"/>
</dbReference>
<dbReference type="VEuPathDB" id="TriTrypDB:ECC02_008527"/>
<dbReference type="InterPro" id="IPR036013">
    <property type="entry name" value="Band_7/SPFH_dom_sf"/>
</dbReference>
<evidence type="ECO:0000256" key="6">
    <source>
        <dbReference type="ARBA" id="ARBA00023242"/>
    </source>
</evidence>
<dbReference type="OMA" id="CADELQL"/>
<dbReference type="InterPro" id="IPR043023">
    <property type="entry name" value="MVP_rep_sf"/>
</dbReference>
<dbReference type="Pfam" id="PF17795">
    <property type="entry name" value="Vault_3"/>
    <property type="match status" value="1"/>
</dbReference>
<dbReference type="Pfam" id="PF17794">
    <property type="entry name" value="Vault_2"/>
    <property type="match status" value="1"/>
</dbReference>
<dbReference type="VEuPathDB" id="TriTrypDB:BCY84_20715"/>
<dbReference type="FunFam" id="2.30.30.570:FF:000001">
    <property type="entry name" value="major vault protein-like"/>
    <property type="match status" value="1"/>
</dbReference>
<dbReference type="PANTHER" id="PTHR14165">
    <property type="entry name" value="MAJOR VAULT PROTEIN"/>
    <property type="match status" value="1"/>
</dbReference>
<dbReference type="EMBL" id="PRFC01000144">
    <property type="protein sequence ID" value="PWV04758.1"/>
    <property type="molecule type" value="Genomic_DNA"/>
</dbReference>
<dbReference type="Gene3D" id="2.30.30.620">
    <property type="match status" value="1"/>
</dbReference>
<dbReference type="SMR" id="A0A2V2W843"/>
<keyword evidence="4" id="KW-0597">Phosphoprotein</keyword>
<dbReference type="Proteomes" id="UP000246078">
    <property type="component" value="Unassembled WGS sequence"/>
</dbReference>
<dbReference type="VEuPathDB" id="TriTrypDB:TcCL_NonESM03846"/>
<proteinExistence type="predicted"/>
<dbReference type="Gene3D" id="2.30.30.570">
    <property type="match status" value="2"/>
</dbReference>
<dbReference type="GO" id="GO:1990904">
    <property type="term" value="C:ribonucleoprotein complex"/>
    <property type="evidence" value="ECO:0007669"/>
    <property type="project" value="UniProtKB-UniRule"/>
</dbReference>
<comment type="subunit">
    <text evidence="9">The vault ribonucleoprotein particle is a huge (400 A x 670 A) cage structure of 12.9 MDa. It consists of a dimer of half-vaults, with each half-vault comprising 39 identical major vault protein (MVP) chains, PARP4 and one or more vault RNAs (vRNAs).</text>
</comment>
<keyword evidence="7 10" id="KW-0687">Ribonucleoprotein</keyword>
<feature type="repeat" description="MVP" evidence="10">
    <location>
        <begin position="246"/>
        <end position="301"/>
    </location>
</feature>
<sequence>MHKGEGKKMRNEEGEGDSEEIIKARNKMDPRVVRLEPYEYVHILDNNTCKVTLLEGPCCITLLDHLVNLHKNAQHHIVIPPNHYCEVQNPVVLSPDGGEPTYRMGHREVRLSQPPFPLYPGEVASDLKPMRILTSKEAIIVRALEDHTTTEELTGKTVQRIAGEQWLVKGPGAYVPRVDEEVLRGVAPLLISANEYIQLCAMADFKDPDGTARRVGEKWNLLTQGVFFPGPYTKQEPVKKGITLSPTLALHVRAVHSFYDTRFGIQRCLGDRWLVTHDEVALFLPTEDEDPETTVPLTIVGQQQYCILLRTVQDGAVHDGKRKLLKGPCSFFLKPGESLQDNEVKDAYLIGDHEALLVEAVSSFAEEDDTWREVSSRWLVSGPCSYIPPLDVCVLERRERLLLTGSQGVYVRNVRTGMVRAVHGQAIMLAADEILWEKPISPLVHRLLQADTFSVYDAGALKSASEKEPYASHKVVFYKVPHNALVRLYDSSTNTSRVEEGPAALFLAPNEEFTPISLSGGRPKASNRIHSLCLFLGPDFMADVIEVETLDHARLMLHLAYNWEFDTTDMERIKKIAFELPDFVGKACNTLANRIRAAIASESFEEFHRNSSSLIRQAIFRSHLGTTEMREDGLYFPVNGLLITNVDVQSVEPVEPNTRDALKKSVQLAVEIITQSQENEASHQAMLLEQEARGTLELQIMKDKASEEAERVTLLQVTAENTAIELSGSSRAQTLAESEARLVELQAELDVTPNRCRALEFMTDAELDLQRERMEIEISHRRAMNDLAVQKAKALADIEATKVEKIFSALGRGTVTAIARAGPELKAKLLQALGLKGFLVTDGTSPINLLGMANCMVHDPRGKRA</sequence>
<dbReference type="Gene3D" id="2.30.30.560">
    <property type="match status" value="2"/>
</dbReference>
<feature type="repeat" description="MVP" evidence="10">
    <location>
        <begin position="352"/>
        <end position="404"/>
    </location>
</feature>
<dbReference type="InterPro" id="IPR040989">
    <property type="entry name" value="Vault_3"/>
</dbReference>
<feature type="repeat" description="MVP" evidence="10">
    <location>
        <begin position="193"/>
        <end position="245"/>
    </location>
</feature>
<dbReference type="Pfam" id="PF17796">
    <property type="entry name" value="Vault_4"/>
    <property type="match status" value="1"/>
</dbReference>
<dbReference type="VEuPathDB" id="TriTrypDB:TCSYLVIO_006860"/>
<evidence type="ECO:0000256" key="3">
    <source>
        <dbReference type="ARBA" id="ARBA00022490"/>
    </source>
</evidence>
<dbReference type="InterPro" id="IPR041136">
    <property type="entry name" value="Vault_4"/>
</dbReference>
<evidence type="ECO:0000256" key="10">
    <source>
        <dbReference type="PROSITE-ProRule" id="PRU00571"/>
    </source>
</evidence>
<evidence type="ECO:0000259" key="12">
    <source>
        <dbReference type="Pfam" id="PF01505"/>
    </source>
</evidence>
<dbReference type="Pfam" id="PF11978">
    <property type="entry name" value="MVP_shoulder"/>
    <property type="match status" value="1"/>
</dbReference>
<evidence type="ECO:0000256" key="9">
    <source>
        <dbReference type="ARBA" id="ARBA00025889"/>
    </source>
</evidence>
<evidence type="ECO:0000256" key="5">
    <source>
        <dbReference type="ARBA" id="ARBA00022737"/>
    </source>
</evidence>
<evidence type="ECO:0000256" key="1">
    <source>
        <dbReference type="ARBA" id="ARBA00004123"/>
    </source>
</evidence>
<organism evidence="17 18">
    <name type="scientific">Trypanosoma cruzi</name>
    <dbReference type="NCBI Taxonomy" id="5693"/>
    <lineage>
        <taxon>Eukaryota</taxon>
        <taxon>Discoba</taxon>
        <taxon>Euglenozoa</taxon>
        <taxon>Kinetoplastea</taxon>
        <taxon>Metakinetoplastina</taxon>
        <taxon>Trypanosomatida</taxon>
        <taxon>Trypanosomatidae</taxon>
        <taxon>Trypanosoma</taxon>
        <taxon>Schizotrypanum</taxon>
    </lineage>
</organism>
<dbReference type="VEuPathDB" id="TriTrypDB:TcCLB.508951.70"/>
<evidence type="ECO:0008006" key="19">
    <source>
        <dbReference type="Google" id="ProtNLM"/>
    </source>
</evidence>
<evidence type="ECO:0000313" key="17">
    <source>
        <dbReference type="EMBL" id="PWV04758.1"/>
    </source>
</evidence>
<feature type="domain" description="Major vault protein repeat" evidence="12">
    <location>
        <begin position="348"/>
        <end position="389"/>
    </location>
</feature>
<dbReference type="GO" id="GO:0005634">
    <property type="term" value="C:nucleus"/>
    <property type="evidence" value="ECO:0007669"/>
    <property type="project" value="UniProtKB-SubCell"/>
</dbReference>
<dbReference type="VEuPathDB" id="TriTrypDB:C3747_144g115"/>
<feature type="domain" description="Major vault protein shoulder" evidence="13">
    <location>
        <begin position="537"/>
        <end position="655"/>
    </location>
</feature>
<dbReference type="VEuPathDB" id="TriTrypDB:TcBrA4_0047600"/>
<comment type="function">
    <text evidence="8">Required for normal vault structure. Vaults are multi-subunit structures that may act as scaffolds for proteins involved in signal transduction. Vaults may also play a role in nucleo-cytoplasmic transport.</text>
</comment>
<dbReference type="InterPro" id="IPR043179">
    <property type="entry name" value="Vault_2_sf"/>
</dbReference>